<dbReference type="InterPro" id="IPR015915">
    <property type="entry name" value="Kelch-typ_b-propeller"/>
</dbReference>
<dbReference type="Gene3D" id="2.120.10.80">
    <property type="entry name" value="Kelch-type beta propeller"/>
    <property type="match status" value="2"/>
</dbReference>
<sequence length="347" mass="38344">MSATDVRWEWKPLAQNELFARAFHTCNVIQGKLVLFGGVRTMDPKEAPLGDVVLYDPATGLLEAVASTKLQPRSHHDTVVIQDRWLCVVGGWDGKRRVSSVLCFDMESKEWVDFTEGPSNDPPVGLSSHTCTKVSDYEIQVVGREGGLRMQRRFGSVYCLRVNPRTKTFWYREVPSRTASRAGHSAVLVPDSGTGRSSSGHKLVVFGGRDSMECDIVGHWSKEKIHVESVHAPGLIEQLARLIGSCKATVQPPKSLRHHSCSVVGPFAVVYGGECLKKARDTVCNDLLIYDMRPSATSWHQLPSSNLNQKRVGHRTCLVNDKLYLTGGLGKDGRTPCSEIYVLEISA</sequence>
<dbReference type="AlphaFoldDB" id="H3AI07"/>
<gene>
    <name evidence="1" type="primary">KLHDC9</name>
</gene>
<dbReference type="OMA" id="PEVAGQW"/>
<dbReference type="Pfam" id="PF24681">
    <property type="entry name" value="Kelch_KLHDC2_KLHL20_DRC7"/>
    <property type="match status" value="2"/>
</dbReference>
<dbReference type="PANTHER" id="PTHR47196">
    <property type="entry name" value="KELCH DOMAIN-CONTAINING PROTEIN 9"/>
    <property type="match status" value="1"/>
</dbReference>
<dbReference type="GeneID" id="102352425"/>
<dbReference type="GO" id="GO:0030332">
    <property type="term" value="F:cyclin binding"/>
    <property type="evidence" value="ECO:0007669"/>
    <property type="project" value="TreeGrafter"/>
</dbReference>
<dbReference type="InParanoid" id="H3AI07"/>
<reference evidence="2" key="1">
    <citation type="submission" date="2011-08" db="EMBL/GenBank/DDBJ databases">
        <title>The draft genome of Latimeria chalumnae.</title>
        <authorList>
            <person name="Di Palma F."/>
            <person name="Alfoldi J."/>
            <person name="Johnson J."/>
            <person name="Berlin A."/>
            <person name="Gnerre S."/>
            <person name="Jaffe D."/>
            <person name="MacCallum I."/>
            <person name="Young S."/>
            <person name="Walker B.J."/>
            <person name="Lander E."/>
            <person name="Lindblad-Toh K."/>
        </authorList>
    </citation>
    <scope>NUCLEOTIDE SEQUENCE [LARGE SCALE GENOMIC DNA]</scope>
    <source>
        <strain evidence="2">Wild caught</strain>
    </source>
</reference>
<evidence type="ECO:0000313" key="1">
    <source>
        <dbReference type="Ensembl" id="ENSLACP00000009278.2"/>
    </source>
</evidence>
<dbReference type="STRING" id="7897.ENSLACP00000009278"/>
<dbReference type="Proteomes" id="UP000008672">
    <property type="component" value="Unassembled WGS sequence"/>
</dbReference>
<evidence type="ECO:0000313" key="2">
    <source>
        <dbReference type="Proteomes" id="UP000008672"/>
    </source>
</evidence>
<dbReference type="OrthoDB" id="10251809at2759"/>
<dbReference type="GeneTree" id="ENSGT00390000011582"/>
<proteinExistence type="predicted"/>
<dbReference type="PANTHER" id="PTHR47196:SF1">
    <property type="entry name" value="KELCH DOMAIN-CONTAINING PROTEIN 9"/>
    <property type="match status" value="1"/>
</dbReference>
<accession>H3AI07</accession>
<protein>
    <submittedName>
        <fullName evidence="1">Kelch domain containing 9</fullName>
    </submittedName>
</protein>
<name>H3AI07_LATCH</name>
<dbReference type="SUPFAM" id="SSF50965">
    <property type="entry name" value="Galactose oxidase, central domain"/>
    <property type="match status" value="1"/>
</dbReference>
<reference evidence="1" key="2">
    <citation type="submission" date="2025-08" db="UniProtKB">
        <authorList>
            <consortium name="Ensembl"/>
        </authorList>
    </citation>
    <scope>IDENTIFICATION</scope>
</reference>
<dbReference type="eggNOG" id="KOG0379">
    <property type="taxonomic scope" value="Eukaryota"/>
</dbReference>
<dbReference type="InterPro" id="IPR042941">
    <property type="entry name" value="KLDC9"/>
</dbReference>
<organism evidence="1 2">
    <name type="scientific">Latimeria chalumnae</name>
    <name type="common">Coelacanth</name>
    <dbReference type="NCBI Taxonomy" id="7897"/>
    <lineage>
        <taxon>Eukaryota</taxon>
        <taxon>Metazoa</taxon>
        <taxon>Chordata</taxon>
        <taxon>Craniata</taxon>
        <taxon>Vertebrata</taxon>
        <taxon>Euteleostomi</taxon>
        <taxon>Coelacanthiformes</taxon>
        <taxon>Coelacanthidae</taxon>
        <taxon>Latimeria</taxon>
    </lineage>
</organism>
<dbReference type="HOGENOM" id="CLU_068365_0_0_1"/>
<dbReference type="KEGG" id="lcm:102352425"/>
<dbReference type="EMBL" id="AFYH01155684">
    <property type="status" value="NOT_ANNOTATED_CDS"/>
    <property type="molecule type" value="Genomic_DNA"/>
</dbReference>
<dbReference type="FunCoup" id="H3AI07">
    <property type="interactions" value="8"/>
</dbReference>
<dbReference type="InterPro" id="IPR011043">
    <property type="entry name" value="Gal_Oxase/kelch_b-propeller"/>
</dbReference>
<dbReference type="Ensembl" id="ENSLACT00000009349.2">
    <property type="protein sequence ID" value="ENSLACP00000009278.2"/>
    <property type="gene ID" value="ENSLACG00000008185.2"/>
</dbReference>
<reference evidence="1" key="3">
    <citation type="submission" date="2025-09" db="UniProtKB">
        <authorList>
            <consortium name="Ensembl"/>
        </authorList>
    </citation>
    <scope>IDENTIFICATION</scope>
</reference>
<keyword evidence="2" id="KW-1185">Reference proteome</keyword>